<dbReference type="Proteomes" id="UP000050280">
    <property type="component" value="Unassembled WGS sequence"/>
</dbReference>
<dbReference type="InterPro" id="IPR009057">
    <property type="entry name" value="Homeodomain-like_sf"/>
</dbReference>
<evidence type="ECO:0000256" key="1">
    <source>
        <dbReference type="SAM" id="MobiDB-lite"/>
    </source>
</evidence>
<dbReference type="STRING" id="1300341.I595_3688"/>
<dbReference type="OrthoDB" id="1440232at2"/>
<dbReference type="SUPFAM" id="SSF46689">
    <property type="entry name" value="Homeodomain-like"/>
    <property type="match status" value="1"/>
</dbReference>
<name>A0A0P7AXU7_9FLAO</name>
<reference evidence="3 4" key="1">
    <citation type="submission" date="2015-09" db="EMBL/GenBank/DDBJ databases">
        <title>Genome sequence of the marine flavobacterium Croceitalea dokdonensis DOKDO 023 that contains proton- and sodium-pumping rhodopsins.</title>
        <authorList>
            <person name="Kwon S.-K."/>
            <person name="Lee H.K."/>
            <person name="Kwak M.-J."/>
            <person name="Kim J.F."/>
        </authorList>
    </citation>
    <scope>NUCLEOTIDE SEQUENCE [LARGE SCALE GENOMIC DNA]</scope>
    <source>
        <strain evidence="3 4">DOKDO 023</strain>
    </source>
</reference>
<organism evidence="3 4">
    <name type="scientific">Croceitalea dokdonensis DOKDO 023</name>
    <dbReference type="NCBI Taxonomy" id="1300341"/>
    <lineage>
        <taxon>Bacteria</taxon>
        <taxon>Pseudomonadati</taxon>
        <taxon>Bacteroidota</taxon>
        <taxon>Flavobacteriia</taxon>
        <taxon>Flavobacteriales</taxon>
        <taxon>Flavobacteriaceae</taxon>
        <taxon>Croceitalea</taxon>
    </lineage>
</organism>
<evidence type="ECO:0000313" key="4">
    <source>
        <dbReference type="Proteomes" id="UP000050280"/>
    </source>
</evidence>
<feature type="region of interest" description="Disordered" evidence="1">
    <location>
        <begin position="129"/>
        <end position="152"/>
    </location>
</feature>
<feature type="compositionally biased region" description="Basic and acidic residues" evidence="1">
    <location>
        <begin position="141"/>
        <end position="152"/>
    </location>
</feature>
<dbReference type="EMBL" id="LDJX01000013">
    <property type="protein sequence ID" value="KPM30211.1"/>
    <property type="molecule type" value="Genomic_DNA"/>
</dbReference>
<dbReference type="Gene3D" id="1.10.10.60">
    <property type="entry name" value="Homeodomain-like"/>
    <property type="match status" value="1"/>
</dbReference>
<evidence type="ECO:0000313" key="3">
    <source>
        <dbReference type="EMBL" id="KPM30211.1"/>
    </source>
</evidence>
<sequence>MKTQKEPWRKKSYRKVTLETKLLVVDQILNGQLSTNFASKKYDVPRTTITYWLRKYGTLAQQNTGMGKNEEIKKLKERIEELEFVKDFQQDIIADMELITGVDMAKKSLPKTLAKEIELKKKDRLKENGSMSVLGSVNKPSIKDVKSKKPKK</sequence>
<gene>
    <name evidence="3" type="ORF">I595_3688</name>
</gene>
<comment type="caution">
    <text evidence="3">The sequence shown here is derived from an EMBL/GenBank/DDBJ whole genome shotgun (WGS) entry which is preliminary data.</text>
</comment>
<feature type="domain" description="HTH psq-type" evidence="2">
    <location>
        <begin position="25"/>
        <end position="54"/>
    </location>
</feature>
<accession>A0A0P7AXU7</accession>
<protein>
    <submittedName>
        <fullName evidence="3">Helix-turn-helix, Psq domain protein</fullName>
    </submittedName>
</protein>
<proteinExistence type="predicted"/>
<dbReference type="InterPro" id="IPR007889">
    <property type="entry name" value="HTH_Psq"/>
</dbReference>
<dbReference type="RefSeq" id="WP_054560619.1">
    <property type="nucleotide sequence ID" value="NZ_LDJX01000013.1"/>
</dbReference>
<dbReference type="Pfam" id="PF05225">
    <property type="entry name" value="HTH_psq"/>
    <property type="match status" value="1"/>
</dbReference>
<dbReference type="GO" id="GO:0003677">
    <property type="term" value="F:DNA binding"/>
    <property type="evidence" value="ECO:0007669"/>
    <property type="project" value="InterPro"/>
</dbReference>
<keyword evidence="4" id="KW-1185">Reference proteome</keyword>
<evidence type="ECO:0000259" key="2">
    <source>
        <dbReference type="Pfam" id="PF05225"/>
    </source>
</evidence>
<dbReference type="PATRIC" id="fig|1300341.3.peg.937"/>
<dbReference type="AlphaFoldDB" id="A0A0P7AXU7"/>